<evidence type="ECO:0000256" key="11">
    <source>
        <dbReference type="ARBA" id="ARBA00023136"/>
    </source>
</evidence>
<dbReference type="FunFam" id="2.60.260.20:FF:000068">
    <property type="entry name" value="Chaperone protein dnaJ 3"/>
    <property type="match status" value="1"/>
</dbReference>
<dbReference type="CDD" id="cd06257">
    <property type="entry name" value="DnaJ"/>
    <property type="match status" value="1"/>
</dbReference>
<dbReference type="CDD" id="cd10747">
    <property type="entry name" value="DnaJ_C"/>
    <property type="match status" value="1"/>
</dbReference>
<evidence type="ECO:0000256" key="10">
    <source>
        <dbReference type="ARBA" id="ARBA00022990"/>
    </source>
</evidence>
<dbReference type="EMBL" id="JAGXEW010000015">
    <property type="protein sequence ID" value="KAK1163557.1"/>
    <property type="molecule type" value="Genomic_DNA"/>
</dbReference>
<dbReference type="SMART" id="SM00271">
    <property type="entry name" value="DnaJ"/>
    <property type="match status" value="1"/>
</dbReference>
<evidence type="ECO:0000313" key="21">
    <source>
        <dbReference type="EMBL" id="KAK1163557.1"/>
    </source>
</evidence>
<evidence type="ECO:0000256" key="1">
    <source>
        <dbReference type="ARBA" id="ARBA00004635"/>
    </source>
</evidence>
<reference evidence="21" key="1">
    <citation type="submission" date="2022-02" db="EMBL/GenBank/DDBJ databases">
        <title>Atlantic sturgeon de novo genome assembly.</title>
        <authorList>
            <person name="Stock M."/>
            <person name="Klopp C."/>
            <person name="Guiguen Y."/>
            <person name="Cabau C."/>
            <person name="Parinello H."/>
            <person name="Santidrian Yebra-Pimentel E."/>
            <person name="Kuhl H."/>
            <person name="Dirks R.P."/>
            <person name="Guessner J."/>
            <person name="Wuertz S."/>
            <person name="Du K."/>
            <person name="Schartl M."/>
        </authorList>
    </citation>
    <scope>NUCLEOTIDE SEQUENCE</scope>
    <source>
        <strain evidence="21">STURGEONOMICS-FGT-2020</strain>
        <tissue evidence="21">Whole blood</tissue>
    </source>
</reference>
<dbReference type="GO" id="GO:0008270">
    <property type="term" value="F:zinc ion binding"/>
    <property type="evidence" value="ECO:0007669"/>
    <property type="project" value="UniProtKB-KW"/>
</dbReference>
<dbReference type="InterPro" id="IPR036869">
    <property type="entry name" value="J_dom_sf"/>
</dbReference>
<evidence type="ECO:0000256" key="14">
    <source>
        <dbReference type="ARBA" id="ARBA00023289"/>
    </source>
</evidence>
<keyword evidence="12" id="KW-0143">Chaperone</keyword>
<dbReference type="InterPro" id="IPR036410">
    <property type="entry name" value="HSP_DnaJ_Cys-rich_dom_sf"/>
</dbReference>
<dbReference type="FunFam" id="2.10.230.10:FF:000005">
    <property type="entry name" value="DnaJ homolog subfamily A member 1"/>
    <property type="match status" value="1"/>
</dbReference>
<keyword evidence="5 17" id="KW-0479">Metal-binding</keyword>
<keyword evidence="8 17" id="KW-0862">Zinc</keyword>
<dbReference type="Gene3D" id="2.60.260.20">
    <property type="entry name" value="Urease metallochaperone UreE, N-terminal domain"/>
    <property type="match status" value="2"/>
</dbReference>
<evidence type="ECO:0000256" key="3">
    <source>
        <dbReference type="ARBA" id="ARBA00022499"/>
    </source>
</evidence>
<keyword evidence="10" id="KW-0007">Acetylation</keyword>
<evidence type="ECO:0000259" key="20">
    <source>
        <dbReference type="PROSITE" id="PS51188"/>
    </source>
</evidence>
<evidence type="ECO:0000256" key="15">
    <source>
        <dbReference type="ARBA" id="ARBA00053182"/>
    </source>
</evidence>
<organism evidence="21 22">
    <name type="scientific">Acipenser oxyrinchus oxyrinchus</name>
    <dbReference type="NCBI Taxonomy" id="40147"/>
    <lineage>
        <taxon>Eukaryota</taxon>
        <taxon>Metazoa</taxon>
        <taxon>Chordata</taxon>
        <taxon>Craniata</taxon>
        <taxon>Vertebrata</taxon>
        <taxon>Euteleostomi</taxon>
        <taxon>Actinopterygii</taxon>
        <taxon>Chondrostei</taxon>
        <taxon>Acipenseriformes</taxon>
        <taxon>Acipenseridae</taxon>
        <taxon>Acipenser</taxon>
    </lineage>
</organism>
<dbReference type="FunFam" id="2.60.260.20:FF:000003">
    <property type="entry name" value="DnaJ subfamily A member 2"/>
    <property type="match status" value="1"/>
</dbReference>
<proteinExistence type="inferred from homology"/>
<dbReference type="Gene3D" id="2.10.230.10">
    <property type="entry name" value="Heat shock protein DnaJ, cysteine-rich domain"/>
    <property type="match status" value="1"/>
</dbReference>
<evidence type="ECO:0000256" key="16">
    <source>
        <dbReference type="ARBA" id="ARBA00070652"/>
    </source>
</evidence>
<dbReference type="HAMAP" id="MF_01152">
    <property type="entry name" value="DnaJ"/>
    <property type="match status" value="1"/>
</dbReference>
<dbReference type="PROSITE" id="PS51188">
    <property type="entry name" value="ZF_CR"/>
    <property type="match status" value="1"/>
</dbReference>
<keyword evidence="3" id="KW-1017">Isopeptide bond</keyword>
<accession>A0AAD8D4L8</accession>
<dbReference type="InterPro" id="IPR002939">
    <property type="entry name" value="DnaJ_C"/>
</dbReference>
<keyword evidence="14" id="KW-0636">Prenylation</keyword>
<keyword evidence="6" id="KW-0677">Repeat</keyword>
<evidence type="ECO:0000256" key="8">
    <source>
        <dbReference type="ARBA" id="ARBA00022833"/>
    </source>
</evidence>
<evidence type="ECO:0000256" key="2">
    <source>
        <dbReference type="ARBA" id="ARBA00022481"/>
    </source>
</evidence>
<feature type="domain" description="CR-type" evidence="20">
    <location>
        <begin position="130"/>
        <end position="214"/>
    </location>
</feature>
<evidence type="ECO:0000256" key="6">
    <source>
        <dbReference type="ARBA" id="ARBA00022737"/>
    </source>
</evidence>
<feature type="region of interest" description="Disordered" evidence="18">
    <location>
        <begin position="367"/>
        <end position="411"/>
    </location>
</feature>
<feature type="domain" description="J" evidence="19">
    <location>
        <begin position="8"/>
        <end position="70"/>
    </location>
</feature>
<evidence type="ECO:0000256" key="12">
    <source>
        <dbReference type="ARBA" id="ARBA00023186"/>
    </source>
</evidence>
<dbReference type="SUPFAM" id="SSF57938">
    <property type="entry name" value="DnaJ/Hsp40 cysteine-rich domain"/>
    <property type="match status" value="1"/>
</dbReference>
<feature type="zinc finger region" description="CR-type" evidence="17">
    <location>
        <begin position="130"/>
        <end position="214"/>
    </location>
</feature>
<evidence type="ECO:0000313" key="22">
    <source>
        <dbReference type="Proteomes" id="UP001230051"/>
    </source>
</evidence>
<keyword evidence="9" id="KW-0832">Ubl conjugation</keyword>
<keyword evidence="13" id="KW-0449">Lipoprotein</keyword>
<dbReference type="GO" id="GO:0005524">
    <property type="term" value="F:ATP binding"/>
    <property type="evidence" value="ECO:0007669"/>
    <property type="project" value="InterPro"/>
</dbReference>
<keyword evidence="4" id="KW-0597">Phosphoprotein</keyword>
<evidence type="ECO:0000259" key="19">
    <source>
        <dbReference type="PROSITE" id="PS50076"/>
    </source>
</evidence>
<keyword evidence="7 17" id="KW-0863">Zinc-finger</keyword>
<dbReference type="GO" id="GO:0009408">
    <property type="term" value="P:response to heat"/>
    <property type="evidence" value="ECO:0007669"/>
    <property type="project" value="InterPro"/>
</dbReference>
<dbReference type="PROSITE" id="PS00636">
    <property type="entry name" value="DNAJ_1"/>
    <property type="match status" value="1"/>
</dbReference>
<comment type="function">
    <text evidence="15">Co-chaperone of Hsc70. Stimulates ATP hydrolysis and the folding of unfolded proteins mediated by HSPA1A/B (in vitro).</text>
</comment>
<dbReference type="PRINTS" id="PR00625">
    <property type="entry name" value="JDOMAIN"/>
</dbReference>
<dbReference type="InterPro" id="IPR012724">
    <property type="entry name" value="DnaJ"/>
</dbReference>
<evidence type="ECO:0000256" key="4">
    <source>
        <dbReference type="ARBA" id="ARBA00022553"/>
    </source>
</evidence>
<name>A0AAD8D4L8_ACIOX</name>
<dbReference type="InterPro" id="IPR001305">
    <property type="entry name" value="HSP_DnaJ_Cys-rich_dom"/>
</dbReference>
<evidence type="ECO:0000256" key="18">
    <source>
        <dbReference type="SAM" id="MobiDB-lite"/>
    </source>
</evidence>
<dbReference type="SUPFAM" id="SSF46565">
    <property type="entry name" value="Chaperone J-domain"/>
    <property type="match status" value="1"/>
</dbReference>
<dbReference type="CDD" id="cd10719">
    <property type="entry name" value="DnaJ_zf"/>
    <property type="match status" value="1"/>
</dbReference>
<dbReference type="InterPro" id="IPR044713">
    <property type="entry name" value="DNJA1/2-like"/>
</dbReference>
<dbReference type="Pfam" id="PF01556">
    <property type="entry name" value="DnaJ_C"/>
    <property type="match status" value="1"/>
</dbReference>
<evidence type="ECO:0000256" key="17">
    <source>
        <dbReference type="PROSITE-ProRule" id="PRU00546"/>
    </source>
</evidence>
<evidence type="ECO:0000256" key="5">
    <source>
        <dbReference type="ARBA" id="ARBA00022723"/>
    </source>
</evidence>
<evidence type="ECO:0000256" key="7">
    <source>
        <dbReference type="ARBA" id="ARBA00022771"/>
    </source>
</evidence>
<evidence type="ECO:0000256" key="13">
    <source>
        <dbReference type="ARBA" id="ARBA00023288"/>
    </source>
</evidence>
<dbReference type="GO" id="GO:0006457">
    <property type="term" value="P:protein folding"/>
    <property type="evidence" value="ECO:0007669"/>
    <property type="project" value="InterPro"/>
</dbReference>
<dbReference type="Gene3D" id="1.10.287.110">
    <property type="entry name" value="DnaJ domain"/>
    <property type="match status" value="1"/>
</dbReference>
<sequence>MANVADTKLYDILGVSPTANENELKKAYRKLAKEYHPDKNPNAGDKFKEISFAYEVLSNQEKRELYDRYGEQGLREGGGGGAGMDDIFSHIFGGGLFGFMGGQSRNRNGRRRGEDMVHLLKVSLEDLYNGKATKLQLSKSVLCASCNGQGGKSGAVQKCAACRGRGMRIMIRQLAPGMVQQMQSVCTDCNGEGEVINEKDRCKKCEGKKVIKEVKILEVHVDKGMKHGQKITFAGEADQAPGVEPGDIVLVLQGKEHETFRREGNDLHMTHKIGLVEALCGFQFTLKHLDGRQIVVKYPPGKVIEPGSLRVVRGEGMPQYRNPFEKGDLYIKFEVEFPGNNWINPEKLMELEDFLPSRAEAPTICGDSEEVDLQDYDTSHGSSGGQRREAYNDSSDDESGHHGPGVQCAHQ</sequence>
<dbReference type="AlphaFoldDB" id="A0AAD8D4L8"/>
<gene>
    <name evidence="21" type="ORF">AOXY_G17074</name>
</gene>
<dbReference type="SUPFAM" id="SSF49493">
    <property type="entry name" value="HSP40/DnaJ peptide-binding domain"/>
    <property type="match status" value="2"/>
</dbReference>
<comment type="subcellular location">
    <subcellularLocation>
        <location evidence="1">Membrane</location>
        <topology evidence="1">Lipid-anchor</topology>
    </subcellularLocation>
</comment>
<dbReference type="FunFam" id="1.10.287.110:FF:000016">
    <property type="entry name" value="DnaJ (Hsp40) homolog, subfamily A, member 2"/>
    <property type="match status" value="1"/>
</dbReference>
<dbReference type="InterPro" id="IPR001623">
    <property type="entry name" value="DnaJ_domain"/>
</dbReference>
<dbReference type="PANTHER" id="PTHR43888">
    <property type="entry name" value="DNAJ-LIKE-2, ISOFORM A-RELATED"/>
    <property type="match status" value="1"/>
</dbReference>
<comment type="caution">
    <text evidence="21">The sequence shown here is derived from an EMBL/GenBank/DDBJ whole genome shotgun (WGS) entry which is preliminary data.</text>
</comment>
<keyword evidence="22" id="KW-1185">Reference proteome</keyword>
<dbReference type="PROSITE" id="PS50076">
    <property type="entry name" value="DNAJ_2"/>
    <property type="match status" value="1"/>
</dbReference>
<dbReference type="InterPro" id="IPR018253">
    <property type="entry name" value="DnaJ_domain_CS"/>
</dbReference>
<dbReference type="InterPro" id="IPR008971">
    <property type="entry name" value="HSP40/DnaJ_pept-bd"/>
</dbReference>
<protein>
    <recommendedName>
        <fullName evidence="16">DnaJ homolog subfamily A member 2</fullName>
    </recommendedName>
</protein>
<evidence type="ECO:0000256" key="9">
    <source>
        <dbReference type="ARBA" id="ARBA00022843"/>
    </source>
</evidence>
<dbReference type="GO" id="GO:0016020">
    <property type="term" value="C:membrane"/>
    <property type="evidence" value="ECO:0007669"/>
    <property type="project" value="UniProtKB-SubCell"/>
</dbReference>
<keyword evidence="11" id="KW-0472">Membrane</keyword>
<dbReference type="GO" id="GO:0051082">
    <property type="term" value="F:unfolded protein binding"/>
    <property type="evidence" value="ECO:0007669"/>
    <property type="project" value="InterPro"/>
</dbReference>
<dbReference type="GO" id="GO:0030544">
    <property type="term" value="F:Hsp70 protein binding"/>
    <property type="evidence" value="ECO:0007669"/>
    <property type="project" value="InterPro"/>
</dbReference>
<keyword evidence="2" id="KW-0488">Methylation</keyword>
<dbReference type="Proteomes" id="UP001230051">
    <property type="component" value="Unassembled WGS sequence"/>
</dbReference>
<dbReference type="Pfam" id="PF00226">
    <property type="entry name" value="DnaJ"/>
    <property type="match status" value="1"/>
</dbReference>
<dbReference type="Pfam" id="PF00684">
    <property type="entry name" value="DnaJ_CXXCXGXG"/>
    <property type="match status" value="1"/>
</dbReference>